<proteinExistence type="predicted"/>
<evidence type="ECO:0000256" key="1">
    <source>
        <dbReference type="SAM" id="Phobius"/>
    </source>
</evidence>
<keyword evidence="1" id="KW-0472">Membrane</keyword>
<evidence type="ECO:0000313" key="3">
    <source>
        <dbReference type="Proteomes" id="UP000298154"/>
    </source>
</evidence>
<keyword evidence="1" id="KW-1133">Transmembrane helix</keyword>
<protein>
    <submittedName>
        <fullName evidence="2">Uncharacterized protein</fullName>
    </submittedName>
</protein>
<feature type="transmembrane region" description="Helical" evidence="1">
    <location>
        <begin position="54"/>
        <end position="72"/>
    </location>
</feature>
<feature type="transmembrane region" description="Helical" evidence="1">
    <location>
        <begin position="78"/>
        <end position="99"/>
    </location>
</feature>
<evidence type="ECO:0000313" key="2">
    <source>
        <dbReference type="EMBL" id="TFD67714.1"/>
    </source>
</evidence>
<organism evidence="2 3">
    <name type="scientific">Cryobacterium ruanii</name>
    <dbReference type="NCBI Taxonomy" id="1259197"/>
    <lineage>
        <taxon>Bacteria</taxon>
        <taxon>Bacillati</taxon>
        <taxon>Actinomycetota</taxon>
        <taxon>Actinomycetes</taxon>
        <taxon>Micrococcales</taxon>
        <taxon>Microbacteriaceae</taxon>
        <taxon>Cryobacterium</taxon>
    </lineage>
</organism>
<name>A0A4R9AQ24_9MICO</name>
<dbReference type="RefSeq" id="WP_134554371.1">
    <property type="nucleotide sequence ID" value="NZ_SOHK01000007.1"/>
</dbReference>
<gene>
    <name evidence="2" type="ORF">E3T47_03540</name>
</gene>
<dbReference type="Proteomes" id="UP000298154">
    <property type="component" value="Unassembled WGS sequence"/>
</dbReference>
<reference evidence="2 3" key="1">
    <citation type="submission" date="2019-03" db="EMBL/GenBank/DDBJ databases">
        <title>Genomics of glacier-inhabiting Cryobacterium strains.</title>
        <authorList>
            <person name="Liu Q."/>
            <person name="Xin Y.-H."/>
        </authorList>
    </citation>
    <scope>NUCLEOTIDE SEQUENCE [LARGE SCALE GENOMIC DNA]</scope>
    <source>
        <strain evidence="2 3">Sr36</strain>
    </source>
</reference>
<comment type="caution">
    <text evidence="2">The sequence shown here is derived from an EMBL/GenBank/DDBJ whole genome shotgun (WGS) entry which is preliminary data.</text>
</comment>
<accession>A0A4R9AQ24</accession>
<keyword evidence="1" id="KW-0812">Transmembrane</keyword>
<sequence length="107" mass="11205">MENLRVIFGGADVARAGSVAGALIATKDARIIAGVTGVSLALDHSIRGIVADKVFWWVAAVLTMVLGIVLFASALGMWINGVIFVTYGLAIGLAFKILYSRGGVRKD</sequence>
<dbReference type="EMBL" id="SOHK01000007">
    <property type="protein sequence ID" value="TFD67714.1"/>
    <property type="molecule type" value="Genomic_DNA"/>
</dbReference>
<keyword evidence="3" id="KW-1185">Reference proteome</keyword>
<dbReference type="AlphaFoldDB" id="A0A4R9AQ24"/>